<dbReference type="AlphaFoldDB" id="A0A830GWB1"/>
<comment type="caution">
    <text evidence="1">The sequence shown here is derived from an EMBL/GenBank/DDBJ whole genome shotgun (WGS) entry which is preliminary data.</text>
</comment>
<dbReference type="PIRSF" id="PIRSF004961">
    <property type="entry name" value="UCP004961_TatD"/>
    <property type="match status" value="1"/>
</dbReference>
<gene>
    <name evidence="1" type="ORF">GCM10007981_12380</name>
</gene>
<evidence type="ECO:0000313" key="1">
    <source>
        <dbReference type="EMBL" id="GGP21266.1"/>
    </source>
</evidence>
<dbReference type="Pfam" id="PF01026">
    <property type="entry name" value="TatD_DNase"/>
    <property type="match status" value="1"/>
</dbReference>
<dbReference type="SUPFAM" id="SSF51556">
    <property type="entry name" value="Metallo-dependent hydrolases"/>
    <property type="match status" value="1"/>
</dbReference>
<dbReference type="Proteomes" id="UP000610960">
    <property type="component" value="Unassembled WGS sequence"/>
</dbReference>
<dbReference type="PANTHER" id="PTHR42206">
    <property type="entry name" value="METAL-DEPENDENT HYDROLASE-RELATED"/>
    <property type="match status" value="1"/>
</dbReference>
<dbReference type="InterPro" id="IPR001130">
    <property type="entry name" value="TatD-like"/>
</dbReference>
<dbReference type="Gene3D" id="3.20.20.140">
    <property type="entry name" value="Metal-dependent hydrolases"/>
    <property type="match status" value="1"/>
</dbReference>
<proteinExistence type="predicted"/>
<dbReference type="InterPro" id="IPR011589">
    <property type="entry name" value="UCP004961"/>
</dbReference>
<organism evidence="1 2">
    <name type="scientific">Thermocladium modestius</name>
    <dbReference type="NCBI Taxonomy" id="62609"/>
    <lineage>
        <taxon>Archaea</taxon>
        <taxon>Thermoproteota</taxon>
        <taxon>Thermoprotei</taxon>
        <taxon>Thermoproteales</taxon>
        <taxon>Thermoproteaceae</taxon>
        <taxon>Thermocladium</taxon>
    </lineage>
</organism>
<dbReference type="InterPro" id="IPR032466">
    <property type="entry name" value="Metal_Hydrolase"/>
</dbReference>
<name>A0A830GWB1_9CREN</name>
<reference evidence="1" key="2">
    <citation type="submission" date="2020-09" db="EMBL/GenBank/DDBJ databases">
        <authorList>
            <person name="Sun Q."/>
            <person name="Ohkuma M."/>
        </authorList>
    </citation>
    <scope>NUCLEOTIDE SEQUENCE</scope>
    <source>
        <strain evidence="1">JCM 10088</strain>
    </source>
</reference>
<accession>A0A830GWB1</accession>
<dbReference type="GO" id="GO:0016788">
    <property type="term" value="F:hydrolase activity, acting on ester bonds"/>
    <property type="evidence" value="ECO:0007669"/>
    <property type="project" value="InterPro"/>
</dbReference>
<dbReference type="EMBL" id="BMNL01000003">
    <property type="protein sequence ID" value="GGP21266.1"/>
    <property type="molecule type" value="Genomic_DNA"/>
</dbReference>
<sequence>MNPVGGLGPREVARRFASRGGSFMVVVSLLTVDFGLNVGDLSDVEKLFKLTIESSRMVSEAGVKSVAVIGVHPAECNALLERGWGRNEVRDHMFKAIDLAARLIRQGEAVGIGEVGRPHWDVGTEVVDLCNDVILHAFEAARDLDAVVQLHLERRGAETVESIAELARRANIKSHKVILHHAAPDMVGPAASRGLTPSVPVGRKGEFEASVPLGPIFVVESDFADDVKRTGSVIPPWTMAKKLREYVSTGLIEEKFLDTICKENIERIYGLSLT</sequence>
<dbReference type="PANTHER" id="PTHR42206:SF1">
    <property type="entry name" value="METAL-DEPENDENT HYDROLASE"/>
    <property type="match status" value="1"/>
</dbReference>
<evidence type="ECO:0000313" key="2">
    <source>
        <dbReference type="Proteomes" id="UP000610960"/>
    </source>
</evidence>
<reference evidence="1" key="1">
    <citation type="journal article" date="2014" name="Int. J. Syst. Evol. Microbiol.">
        <title>Complete genome sequence of Corynebacterium casei LMG S-19264T (=DSM 44701T), isolated from a smear-ripened cheese.</title>
        <authorList>
            <consortium name="US DOE Joint Genome Institute (JGI-PGF)"/>
            <person name="Walter F."/>
            <person name="Albersmeier A."/>
            <person name="Kalinowski J."/>
            <person name="Ruckert C."/>
        </authorList>
    </citation>
    <scope>NUCLEOTIDE SEQUENCE</scope>
    <source>
        <strain evidence="1">JCM 10088</strain>
    </source>
</reference>
<protein>
    <submittedName>
        <fullName evidence="1">Deoxyribonuclease</fullName>
    </submittedName>
</protein>
<keyword evidence="2" id="KW-1185">Reference proteome</keyword>